<accession>A0A6F9DRS8</accession>
<dbReference type="EMBL" id="LR789957">
    <property type="protein sequence ID" value="CAB3265819.1"/>
    <property type="molecule type" value="mRNA"/>
</dbReference>
<reference evidence="1" key="1">
    <citation type="submission" date="2020-04" db="EMBL/GenBank/DDBJ databases">
        <authorList>
            <person name="Neveu A P."/>
        </authorList>
    </citation>
    <scope>NUCLEOTIDE SEQUENCE</scope>
    <source>
        <tissue evidence="1">Whole embryo</tissue>
    </source>
</reference>
<proteinExistence type="evidence at transcript level"/>
<protein>
    <submittedName>
        <fullName evidence="1">COS41.3</fullName>
    </submittedName>
</protein>
<dbReference type="AlphaFoldDB" id="A0A6F9DRS8"/>
<name>A0A6F9DRS8_9ASCI</name>
<evidence type="ECO:0000313" key="1">
    <source>
        <dbReference type="EMBL" id="CAB3265819.1"/>
    </source>
</evidence>
<organism evidence="1">
    <name type="scientific">Phallusia mammillata</name>
    <dbReference type="NCBI Taxonomy" id="59560"/>
    <lineage>
        <taxon>Eukaryota</taxon>
        <taxon>Metazoa</taxon>
        <taxon>Chordata</taxon>
        <taxon>Tunicata</taxon>
        <taxon>Ascidiacea</taxon>
        <taxon>Phlebobranchia</taxon>
        <taxon>Ascidiidae</taxon>
        <taxon>Phallusia</taxon>
    </lineage>
</organism>
<gene>
    <name evidence="1" type="primary">Rtl3</name>
</gene>
<dbReference type="PANTHER" id="PTHR33198:SF20">
    <property type="entry name" value="RETROTRANSPOSON GAG DOMAIN-CONTAINING PROTEIN"/>
    <property type="match status" value="1"/>
</dbReference>
<dbReference type="PANTHER" id="PTHR33198">
    <property type="entry name" value="ANK_REP_REGION DOMAIN-CONTAINING PROTEIN-RELATED"/>
    <property type="match status" value="1"/>
</dbReference>
<sequence>MTWCQKWFYKMEGSFSLPEAMQWSGNVSQNWVKFIRGFRLYLTAVGYDGKAAKVKTSMLLHVLGEQGQTIHSTFKFEEGQEMHFETVVNAFESYCCPRKNITSERYRFFSRNQNDGERIDVFITDLKKLSKSCDFGELCDSLIRDKIIIGIKCVQLRQSLLREEELTLEKAIKMCITNETVRSQMTMFRSTNSTSFSLDAVQREPRGNQLPAPRVYRFCALRHDVRACPAWGRRCLKCGGRNHFARCCSAANHPQAQRADTIQTYNMQSVVTE</sequence>